<comment type="pathway">
    <text evidence="1">Cell wall biogenesis; cell wall polysaccharide biosynthesis.</text>
</comment>
<sequence>MVTAVYGNVHDLDGLLEALREQRPSGALDELVIVDNHRQRRLPDDFRADSIPGCAIRVVHEPHVGLSRARNAGIRAASGAYVLVTDPDSRPLPNWVHELSAALRESGAFCAGGRTVADLPAADSPRAELPAAVLEQFVPLAWPEHRTRLRAPYWLIGCNLGFRNEPESLFDETLGVRGERHLSCEDLEFVIRALCAGEEVIVAPKAVVRRAVRSADLRTRSVLLRAFWHGVSVARVRRLHGGTHIYDSYRIRDALRAAANRVVLLMNLARIAGFRIERLRLHVCRRLM</sequence>
<dbReference type="Gene3D" id="3.90.550.10">
    <property type="entry name" value="Spore Coat Polysaccharide Biosynthesis Protein SpsA, Chain A"/>
    <property type="match status" value="1"/>
</dbReference>
<evidence type="ECO:0000256" key="3">
    <source>
        <dbReference type="ARBA" id="ARBA00022676"/>
    </source>
</evidence>
<proteinExistence type="inferred from homology"/>
<dbReference type="AlphaFoldDB" id="A0A7Y6M9R8"/>
<accession>A0A7Y6M9R8</accession>
<feature type="domain" description="Glycosyltransferase 2-like" evidence="5">
    <location>
        <begin position="2"/>
        <end position="121"/>
    </location>
</feature>
<evidence type="ECO:0000313" key="6">
    <source>
        <dbReference type="EMBL" id="NUW38689.1"/>
    </source>
</evidence>
<keyword evidence="3" id="KW-0328">Glycosyltransferase</keyword>
<evidence type="ECO:0000256" key="1">
    <source>
        <dbReference type="ARBA" id="ARBA00004776"/>
    </source>
</evidence>
<dbReference type="RefSeq" id="WP_175598331.1">
    <property type="nucleotide sequence ID" value="NZ_JABWGO010000001.1"/>
</dbReference>
<dbReference type="Proteomes" id="UP000546126">
    <property type="component" value="Unassembled WGS sequence"/>
</dbReference>
<reference evidence="6 7" key="1">
    <citation type="submission" date="2020-06" db="EMBL/GenBank/DDBJ databases">
        <authorList>
            <person name="Chanama M."/>
        </authorList>
    </citation>
    <scope>NUCLEOTIDE SEQUENCE [LARGE SCALE GENOMIC DNA]</scope>
    <source>
        <strain evidence="6 7">TBRC6557</strain>
    </source>
</reference>
<dbReference type="PANTHER" id="PTHR43179:SF12">
    <property type="entry name" value="GALACTOFURANOSYLTRANSFERASE GLFT2"/>
    <property type="match status" value="1"/>
</dbReference>
<dbReference type="Pfam" id="PF00535">
    <property type="entry name" value="Glycos_transf_2"/>
    <property type="match status" value="1"/>
</dbReference>
<protein>
    <submittedName>
        <fullName evidence="6">Glycosyltransferase</fullName>
    </submittedName>
</protein>
<dbReference type="EMBL" id="JABWGO010000001">
    <property type="protein sequence ID" value="NUW38689.1"/>
    <property type="molecule type" value="Genomic_DNA"/>
</dbReference>
<evidence type="ECO:0000256" key="2">
    <source>
        <dbReference type="ARBA" id="ARBA00006739"/>
    </source>
</evidence>
<keyword evidence="7" id="KW-1185">Reference proteome</keyword>
<evidence type="ECO:0000313" key="7">
    <source>
        <dbReference type="Proteomes" id="UP000546126"/>
    </source>
</evidence>
<evidence type="ECO:0000259" key="5">
    <source>
        <dbReference type="Pfam" id="PF00535"/>
    </source>
</evidence>
<dbReference type="GO" id="GO:0016757">
    <property type="term" value="F:glycosyltransferase activity"/>
    <property type="evidence" value="ECO:0007669"/>
    <property type="project" value="UniProtKB-KW"/>
</dbReference>
<evidence type="ECO:0000256" key="4">
    <source>
        <dbReference type="ARBA" id="ARBA00022679"/>
    </source>
</evidence>
<organism evidence="6 7">
    <name type="scientific">Nonomuraea rhodomycinica</name>
    <dbReference type="NCBI Taxonomy" id="1712872"/>
    <lineage>
        <taxon>Bacteria</taxon>
        <taxon>Bacillati</taxon>
        <taxon>Actinomycetota</taxon>
        <taxon>Actinomycetes</taxon>
        <taxon>Streptosporangiales</taxon>
        <taxon>Streptosporangiaceae</taxon>
        <taxon>Nonomuraea</taxon>
    </lineage>
</organism>
<comment type="similarity">
    <text evidence="2">Belongs to the glycosyltransferase 2 family.</text>
</comment>
<name>A0A7Y6M9R8_9ACTN</name>
<keyword evidence="4 6" id="KW-0808">Transferase</keyword>
<dbReference type="PANTHER" id="PTHR43179">
    <property type="entry name" value="RHAMNOSYLTRANSFERASE WBBL"/>
    <property type="match status" value="1"/>
</dbReference>
<dbReference type="InterPro" id="IPR001173">
    <property type="entry name" value="Glyco_trans_2-like"/>
</dbReference>
<dbReference type="InterPro" id="IPR029044">
    <property type="entry name" value="Nucleotide-diphossugar_trans"/>
</dbReference>
<gene>
    <name evidence="6" type="ORF">HT134_00905</name>
</gene>
<comment type="caution">
    <text evidence="6">The sequence shown here is derived from an EMBL/GenBank/DDBJ whole genome shotgun (WGS) entry which is preliminary data.</text>
</comment>
<dbReference type="SUPFAM" id="SSF53448">
    <property type="entry name" value="Nucleotide-diphospho-sugar transferases"/>
    <property type="match status" value="1"/>
</dbReference>